<protein>
    <submittedName>
        <fullName evidence="1">Uncharacterized protein</fullName>
    </submittedName>
</protein>
<gene>
    <name evidence="1" type="ORF">PMAYCL1PPCAC_22743</name>
</gene>
<proteinExistence type="predicted"/>
<accession>A0AAN5CX32</accession>
<dbReference type="Proteomes" id="UP001328107">
    <property type="component" value="Unassembled WGS sequence"/>
</dbReference>
<comment type="caution">
    <text evidence="1">The sequence shown here is derived from an EMBL/GenBank/DDBJ whole genome shotgun (WGS) entry which is preliminary data.</text>
</comment>
<evidence type="ECO:0000313" key="2">
    <source>
        <dbReference type="Proteomes" id="UP001328107"/>
    </source>
</evidence>
<sequence>MGREAPSLANATAFTSIGYNTAPIGIDEESFTYDDIDEDQAIERIALIFSRCSRIEKIELSLEQFKDDVSRKALVPLNIDQFTLVGRPYCDPNLQNMIVGFLQTEGQVRRIVFRSWITATDGSLAFIINCGPFFTEVVKVVAEAEISAVGVTSLNTWDVVRDKMNGSGEISARLEVEENEDGRVIHRL</sequence>
<reference evidence="2" key="1">
    <citation type="submission" date="2022-10" db="EMBL/GenBank/DDBJ databases">
        <title>Genome assembly of Pristionchus species.</title>
        <authorList>
            <person name="Yoshida K."/>
            <person name="Sommer R.J."/>
        </authorList>
    </citation>
    <scope>NUCLEOTIDE SEQUENCE [LARGE SCALE GENOMIC DNA]</scope>
    <source>
        <strain evidence="2">RS5460</strain>
    </source>
</reference>
<feature type="non-terminal residue" evidence="1">
    <location>
        <position position="188"/>
    </location>
</feature>
<dbReference type="EMBL" id="BTRK01000005">
    <property type="protein sequence ID" value="GMR52548.1"/>
    <property type="molecule type" value="Genomic_DNA"/>
</dbReference>
<keyword evidence="2" id="KW-1185">Reference proteome</keyword>
<name>A0AAN5CX32_9BILA</name>
<organism evidence="1 2">
    <name type="scientific">Pristionchus mayeri</name>
    <dbReference type="NCBI Taxonomy" id="1317129"/>
    <lineage>
        <taxon>Eukaryota</taxon>
        <taxon>Metazoa</taxon>
        <taxon>Ecdysozoa</taxon>
        <taxon>Nematoda</taxon>
        <taxon>Chromadorea</taxon>
        <taxon>Rhabditida</taxon>
        <taxon>Rhabditina</taxon>
        <taxon>Diplogasteromorpha</taxon>
        <taxon>Diplogasteroidea</taxon>
        <taxon>Neodiplogasteridae</taxon>
        <taxon>Pristionchus</taxon>
    </lineage>
</organism>
<dbReference type="AlphaFoldDB" id="A0AAN5CX32"/>
<evidence type="ECO:0000313" key="1">
    <source>
        <dbReference type="EMBL" id="GMR52548.1"/>
    </source>
</evidence>